<comment type="subcellular location">
    <subcellularLocation>
        <location evidence="1">Endoplasmic reticulum lumen</location>
    </subcellularLocation>
</comment>
<dbReference type="GO" id="GO:0005788">
    <property type="term" value="C:endoplasmic reticulum lumen"/>
    <property type="evidence" value="ECO:0007669"/>
    <property type="project" value="UniProtKB-SubCell"/>
</dbReference>
<dbReference type="PROSITE" id="PS51914">
    <property type="entry name" value="MRH"/>
    <property type="match status" value="2"/>
</dbReference>
<organism evidence="11 12">
    <name type="scientific">Chironomus riparius</name>
    <dbReference type="NCBI Taxonomy" id="315576"/>
    <lineage>
        <taxon>Eukaryota</taxon>
        <taxon>Metazoa</taxon>
        <taxon>Ecdysozoa</taxon>
        <taxon>Arthropoda</taxon>
        <taxon>Hexapoda</taxon>
        <taxon>Insecta</taxon>
        <taxon>Pterygota</taxon>
        <taxon>Neoptera</taxon>
        <taxon>Endopterygota</taxon>
        <taxon>Diptera</taxon>
        <taxon>Nematocera</taxon>
        <taxon>Chironomoidea</taxon>
        <taxon>Chironomidae</taxon>
        <taxon>Chironominae</taxon>
        <taxon>Chironomus</taxon>
    </lineage>
</organism>
<evidence type="ECO:0000256" key="2">
    <source>
        <dbReference type="ARBA" id="ARBA00022729"/>
    </source>
</evidence>
<feature type="chain" id="PRO_5040405688" description="Endoplasmic reticulum lectin 1" evidence="9">
    <location>
        <begin position="24"/>
        <end position="509"/>
    </location>
</feature>
<keyword evidence="2 9" id="KW-0732">Signal</keyword>
<evidence type="ECO:0000256" key="9">
    <source>
        <dbReference type="SAM" id="SignalP"/>
    </source>
</evidence>
<feature type="domain" description="MRH" evidence="10">
    <location>
        <begin position="332"/>
        <end position="468"/>
    </location>
</feature>
<dbReference type="InterPro" id="IPR012913">
    <property type="entry name" value="OS9-like_dom"/>
</dbReference>
<evidence type="ECO:0000256" key="7">
    <source>
        <dbReference type="ARBA" id="ARBA00041108"/>
    </source>
</evidence>
<dbReference type="PANTHER" id="PTHR15414">
    <property type="entry name" value="OS-9-RELATED"/>
    <property type="match status" value="1"/>
</dbReference>
<evidence type="ECO:0000313" key="11">
    <source>
        <dbReference type="EMBL" id="CAG9798996.1"/>
    </source>
</evidence>
<sequence length="509" mass="58504">MKKYHIIGYVLALVISSTQQVFGNDFKGFDDNILFSLNFPGNNFLLTNEEESTLVTTHINEKYQCHLPKLANKNGELEKTTLETSVLDYLEPLFKGDVCSYRIESYWTYEICHGNYIKQYHEERDGKTTKLQEYYLGKWNKLLTEELRKKLEANRDEKLKYKKIDGLNLPYFEVEMIDGTLCDLNNEPRITRVLYVCYAHGKNEIYSLKETSTCNYEIVVLTPTLCLHPKYKIQETTENAINCIPLENSPKKPKSLLGMEVESMKLRYQKLMDVNKGLKEAIAVFKLDSKDGKLTMELVEDVSAKQIEDIFGKIESGEKTKKPYSQFSTTPEDTSIVESFLSGKTCLTGGTGWWKYEFCYGKYVKQYHVDKFGGKTTIMLGTFDESMHQDFLNTHPEKRPKAKTQRKQITNLYSKGSVCDKTGKFRQVEVILKCLENSQSASQVSLYLLEPTVCNYVLGVESPLVCKIIDKVGDDGLMPKNNERSDKSEEKITEGVVIDDENNIHFQNN</sequence>
<dbReference type="GO" id="GO:0030970">
    <property type="term" value="P:retrograde protein transport, ER to cytosol"/>
    <property type="evidence" value="ECO:0007669"/>
    <property type="project" value="TreeGrafter"/>
</dbReference>
<dbReference type="FunFam" id="2.70.130.10:FF:000003">
    <property type="entry name" value="Endoplasmic reticulum lectin 1"/>
    <property type="match status" value="1"/>
</dbReference>
<feature type="domain" description="MRH" evidence="10">
    <location>
        <begin position="97"/>
        <end position="228"/>
    </location>
</feature>
<dbReference type="EMBL" id="OU895877">
    <property type="protein sequence ID" value="CAG9798996.1"/>
    <property type="molecule type" value="Genomic_DNA"/>
</dbReference>
<evidence type="ECO:0000256" key="1">
    <source>
        <dbReference type="ARBA" id="ARBA00004319"/>
    </source>
</evidence>
<evidence type="ECO:0000256" key="6">
    <source>
        <dbReference type="ARBA" id="ARBA00037585"/>
    </source>
</evidence>
<keyword evidence="4" id="KW-0256">Endoplasmic reticulum</keyword>
<dbReference type="InterPro" id="IPR045149">
    <property type="entry name" value="OS-9-like"/>
</dbReference>
<evidence type="ECO:0000256" key="3">
    <source>
        <dbReference type="ARBA" id="ARBA00022737"/>
    </source>
</evidence>
<accession>A0A9N9RL26</accession>
<dbReference type="InterPro" id="IPR044865">
    <property type="entry name" value="MRH_dom"/>
</dbReference>
<evidence type="ECO:0000256" key="8">
    <source>
        <dbReference type="ARBA" id="ARBA00041661"/>
    </source>
</evidence>
<dbReference type="FunFam" id="2.70.130.10:FF:000001">
    <property type="entry name" value="Endoplasmic reticulum lectin 1"/>
    <property type="match status" value="1"/>
</dbReference>
<reference evidence="11" key="2">
    <citation type="submission" date="2022-10" db="EMBL/GenBank/DDBJ databases">
        <authorList>
            <consortium name="ENA_rothamsted_submissions"/>
            <consortium name="culmorum"/>
            <person name="King R."/>
        </authorList>
    </citation>
    <scope>NUCLEOTIDE SEQUENCE</scope>
</reference>
<evidence type="ECO:0000256" key="5">
    <source>
        <dbReference type="ARBA" id="ARBA00023157"/>
    </source>
</evidence>
<comment type="function">
    <text evidence="6">Probable lectin that binds selectively to improperly folded lumenal proteins. May function in endoplasmic reticulum quality control and endoplasmic reticulum-associated degradation (ERAD) of both non-glycosylated proteins and glycoproteins.</text>
</comment>
<keyword evidence="3" id="KW-0677">Repeat</keyword>
<keyword evidence="5" id="KW-1015">Disulfide bond</keyword>
<reference evidence="11" key="1">
    <citation type="submission" date="2022-01" db="EMBL/GenBank/DDBJ databases">
        <authorList>
            <person name="King R."/>
        </authorList>
    </citation>
    <scope>NUCLEOTIDE SEQUENCE</scope>
</reference>
<gene>
    <name evidence="11" type="ORF">CHIRRI_LOCUS1971</name>
</gene>
<dbReference type="Gene3D" id="2.70.130.10">
    <property type="entry name" value="Mannose-6-phosphate receptor binding domain"/>
    <property type="match status" value="2"/>
</dbReference>
<dbReference type="AlphaFoldDB" id="A0A9N9RL26"/>
<evidence type="ECO:0000259" key="10">
    <source>
        <dbReference type="PROSITE" id="PS51914"/>
    </source>
</evidence>
<dbReference type="InterPro" id="IPR009011">
    <property type="entry name" value="Man6P_isomerase_rcpt-bd_dom_sf"/>
</dbReference>
<dbReference type="PANTHER" id="PTHR15414:SF0">
    <property type="entry name" value="ENDOPLASMIC RETICULUM LECTIN 1"/>
    <property type="match status" value="1"/>
</dbReference>
<protein>
    <recommendedName>
        <fullName evidence="7">Endoplasmic reticulum lectin 1</fullName>
    </recommendedName>
    <alternativeName>
        <fullName evidence="8">ER lectin</fullName>
    </alternativeName>
</protein>
<dbReference type="Pfam" id="PF07915">
    <property type="entry name" value="PRKCSH"/>
    <property type="match status" value="2"/>
</dbReference>
<keyword evidence="12" id="KW-1185">Reference proteome</keyword>
<evidence type="ECO:0000313" key="12">
    <source>
        <dbReference type="Proteomes" id="UP001153620"/>
    </source>
</evidence>
<dbReference type="OrthoDB" id="239053at2759"/>
<proteinExistence type="predicted"/>
<feature type="signal peptide" evidence="9">
    <location>
        <begin position="1"/>
        <end position="23"/>
    </location>
</feature>
<dbReference type="Proteomes" id="UP001153620">
    <property type="component" value="Chromosome 1"/>
</dbReference>
<name>A0A9N9RL26_9DIPT</name>
<evidence type="ECO:0000256" key="4">
    <source>
        <dbReference type="ARBA" id="ARBA00022824"/>
    </source>
</evidence>
<dbReference type="SUPFAM" id="SSF50911">
    <property type="entry name" value="Mannose 6-phosphate receptor domain"/>
    <property type="match status" value="2"/>
</dbReference>
<dbReference type="GO" id="GO:0030968">
    <property type="term" value="P:endoplasmic reticulum unfolded protein response"/>
    <property type="evidence" value="ECO:0007669"/>
    <property type="project" value="InterPro"/>
</dbReference>